<dbReference type="InterPro" id="IPR039421">
    <property type="entry name" value="Type_1_exporter"/>
</dbReference>
<dbReference type="GO" id="GO:0015421">
    <property type="term" value="F:ABC-type oligopeptide transporter activity"/>
    <property type="evidence" value="ECO:0007669"/>
    <property type="project" value="TreeGrafter"/>
</dbReference>
<comment type="subcellular location">
    <subcellularLocation>
        <location evidence="1">Cell membrane</location>
        <topology evidence="1">Multi-pass membrane protein</topology>
    </subcellularLocation>
</comment>
<feature type="transmembrane region" description="Helical" evidence="8">
    <location>
        <begin position="250"/>
        <end position="271"/>
    </location>
</feature>
<evidence type="ECO:0000313" key="11">
    <source>
        <dbReference type="EMBL" id="OIJ14304.1"/>
    </source>
</evidence>
<dbReference type="SMART" id="SM00382">
    <property type="entry name" value="AAA"/>
    <property type="match status" value="1"/>
</dbReference>
<gene>
    <name evidence="11" type="ORF">BKP35_06995</name>
</gene>
<keyword evidence="12" id="KW-1185">Reference proteome</keyword>
<dbReference type="InterPro" id="IPR017871">
    <property type="entry name" value="ABC_transporter-like_CS"/>
</dbReference>
<keyword evidence="3 8" id="KW-0812">Transmembrane</keyword>
<dbReference type="InterPro" id="IPR036640">
    <property type="entry name" value="ABC1_TM_sf"/>
</dbReference>
<dbReference type="Proteomes" id="UP000180098">
    <property type="component" value="Unassembled WGS sequence"/>
</dbReference>
<dbReference type="AlphaFoldDB" id="A0A1S2LPL9"/>
<evidence type="ECO:0000259" key="9">
    <source>
        <dbReference type="PROSITE" id="PS50893"/>
    </source>
</evidence>
<keyword evidence="5 11" id="KW-0067">ATP-binding</keyword>
<dbReference type="RefSeq" id="WP_071312660.1">
    <property type="nucleotide sequence ID" value="NZ_MLQQ01000008.1"/>
</dbReference>
<dbReference type="InterPro" id="IPR011527">
    <property type="entry name" value="ABC1_TM_dom"/>
</dbReference>
<dbReference type="InterPro" id="IPR027417">
    <property type="entry name" value="P-loop_NTPase"/>
</dbReference>
<dbReference type="PANTHER" id="PTHR43394">
    <property type="entry name" value="ATP-DEPENDENT PERMEASE MDL1, MITOCHONDRIAL"/>
    <property type="match status" value="1"/>
</dbReference>
<keyword evidence="4" id="KW-0547">Nucleotide-binding</keyword>
<sequence length="580" mass="66218">MGSIKRYLQFVKPYSKQIIGTVFIGMLKFGIPLAMPLIMKHVIDNIIDANELTRDEKIAQLVWLMGIVFLIFIVLRPPVEYYRQYFAQWTASKILYDIRDQLFTHIQKLSLRFYSNRKSGEIISRVIHDVEQTKSFIITGLMNVWLDLFTIVLAIIIMFTMNVKLTFVAIALLPLYIFSIKYFYSRLRFLTRVRSQSLADVQSHLHERLQGMTVIRSFALEDYEQNQFDKRNSNFLGKAIDHTKWNAKTYAVVNTITDIAPLLVIGFAGYFVINDELTIGAMVAFVAYIDRLYNPLRRLVNSSTTLTQAVASMDRVFEFIDEEYDIVDRENAKEVKETKGDIHFNNVTFAYEDENEPVLKNINLNIQSGETIAFVGMSGGGKSTLVSLVPRFYDVTEGEILLDGQDIRNFRVRSLRDQIGMVLQDNIIFSDSVKFNILMGNPEATDAEVIAAAKAADAHEFIMELPEGYNTEIGERGVKLSGGQKQRIGIARVFLKSPKILIFDEATSSLDTESEHWIQVALEHLAENRTTLIVAHRLSTVTHADRIVVLENGQIAEIGTHDELIQKNGAYRKLFEVQKH</sequence>
<dbReference type="SUPFAM" id="SSF52540">
    <property type="entry name" value="P-loop containing nucleoside triphosphate hydrolases"/>
    <property type="match status" value="1"/>
</dbReference>
<evidence type="ECO:0000259" key="10">
    <source>
        <dbReference type="PROSITE" id="PS50929"/>
    </source>
</evidence>
<evidence type="ECO:0000256" key="1">
    <source>
        <dbReference type="ARBA" id="ARBA00004651"/>
    </source>
</evidence>
<dbReference type="EMBL" id="MLQQ01000008">
    <property type="protein sequence ID" value="OIJ14304.1"/>
    <property type="molecule type" value="Genomic_DNA"/>
</dbReference>
<evidence type="ECO:0000256" key="8">
    <source>
        <dbReference type="SAM" id="Phobius"/>
    </source>
</evidence>
<dbReference type="InterPro" id="IPR003439">
    <property type="entry name" value="ABC_transporter-like_ATP-bd"/>
</dbReference>
<comment type="similarity">
    <text evidence="2">Belongs to the ABC transporter superfamily.</text>
</comment>
<dbReference type="CDD" id="cd18554">
    <property type="entry name" value="ABC_6TM_Sav1866_like"/>
    <property type="match status" value="1"/>
</dbReference>
<dbReference type="OrthoDB" id="9770415at2"/>
<dbReference type="PROSITE" id="PS00211">
    <property type="entry name" value="ABC_TRANSPORTER_1"/>
    <property type="match status" value="1"/>
</dbReference>
<evidence type="ECO:0000256" key="4">
    <source>
        <dbReference type="ARBA" id="ARBA00022741"/>
    </source>
</evidence>
<dbReference type="Gene3D" id="3.40.50.300">
    <property type="entry name" value="P-loop containing nucleotide triphosphate hydrolases"/>
    <property type="match status" value="1"/>
</dbReference>
<dbReference type="PANTHER" id="PTHR43394:SF1">
    <property type="entry name" value="ATP-BINDING CASSETTE SUB-FAMILY B MEMBER 10, MITOCHONDRIAL"/>
    <property type="match status" value="1"/>
</dbReference>
<name>A0A1S2LPL9_9BACI</name>
<keyword evidence="7 8" id="KW-0472">Membrane</keyword>
<dbReference type="GO" id="GO:0005886">
    <property type="term" value="C:plasma membrane"/>
    <property type="evidence" value="ECO:0007669"/>
    <property type="project" value="UniProtKB-SubCell"/>
</dbReference>
<dbReference type="SUPFAM" id="SSF90123">
    <property type="entry name" value="ABC transporter transmembrane region"/>
    <property type="match status" value="1"/>
</dbReference>
<evidence type="ECO:0000256" key="5">
    <source>
        <dbReference type="ARBA" id="ARBA00022840"/>
    </source>
</evidence>
<dbReference type="PROSITE" id="PS50893">
    <property type="entry name" value="ABC_TRANSPORTER_2"/>
    <property type="match status" value="1"/>
</dbReference>
<feature type="transmembrane region" description="Helical" evidence="8">
    <location>
        <begin position="58"/>
        <end position="75"/>
    </location>
</feature>
<dbReference type="GO" id="GO:0005524">
    <property type="term" value="F:ATP binding"/>
    <property type="evidence" value="ECO:0007669"/>
    <property type="project" value="UniProtKB-KW"/>
</dbReference>
<evidence type="ECO:0000256" key="2">
    <source>
        <dbReference type="ARBA" id="ARBA00005417"/>
    </source>
</evidence>
<dbReference type="Gene3D" id="1.20.1560.10">
    <property type="entry name" value="ABC transporter type 1, transmembrane domain"/>
    <property type="match status" value="1"/>
</dbReference>
<feature type="transmembrane region" description="Helical" evidence="8">
    <location>
        <begin position="135"/>
        <end position="159"/>
    </location>
</feature>
<protein>
    <submittedName>
        <fullName evidence="11">Multidrug ABC transporter ATP-binding protein</fullName>
    </submittedName>
</protein>
<feature type="transmembrane region" description="Helical" evidence="8">
    <location>
        <begin position="165"/>
        <end position="184"/>
    </location>
</feature>
<proteinExistence type="inferred from homology"/>
<evidence type="ECO:0000256" key="6">
    <source>
        <dbReference type="ARBA" id="ARBA00022989"/>
    </source>
</evidence>
<feature type="domain" description="ABC transmembrane type-1" evidence="10">
    <location>
        <begin position="19"/>
        <end position="308"/>
    </location>
</feature>
<dbReference type="InterPro" id="IPR003593">
    <property type="entry name" value="AAA+_ATPase"/>
</dbReference>
<accession>A0A1S2LPL9</accession>
<reference evidence="11 12" key="1">
    <citation type="submission" date="2016-10" db="EMBL/GenBank/DDBJ databases">
        <title>Draft genome sequences of four alkaliphilic bacteria belonging to the Anaerobacillus genus.</title>
        <authorList>
            <person name="Bassil N.M."/>
            <person name="Lloyd J.R."/>
        </authorList>
    </citation>
    <scope>NUCLEOTIDE SEQUENCE [LARGE SCALE GENOMIC DNA]</scope>
    <source>
        <strain evidence="11 12">DSM 15340</strain>
    </source>
</reference>
<dbReference type="Pfam" id="PF00005">
    <property type="entry name" value="ABC_tran"/>
    <property type="match status" value="1"/>
</dbReference>
<keyword evidence="6 8" id="KW-1133">Transmembrane helix</keyword>
<evidence type="ECO:0000256" key="7">
    <source>
        <dbReference type="ARBA" id="ARBA00023136"/>
    </source>
</evidence>
<evidence type="ECO:0000313" key="12">
    <source>
        <dbReference type="Proteomes" id="UP000180098"/>
    </source>
</evidence>
<dbReference type="Pfam" id="PF00664">
    <property type="entry name" value="ABC_membrane"/>
    <property type="match status" value="1"/>
</dbReference>
<feature type="domain" description="ABC transporter" evidence="9">
    <location>
        <begin position="342"/>
        <end position="577"/>
    </location>
</feature>
<comment type="caution">
    <text evidence="11">The sequence shown here is derived from an EMBL/GenBank/DDBJ whole genome shotgun (WGS) entry which is preliminary data.</text>
</comment>
<dbReference type="GO" id="GO:0016887">
    <property type="term" value="F:ATP hydrolysis activity"/>
    <property type="evidence" value="ECO:0007669"/>
    <property type="project" value="InterPro"/>
</dbReference>
<dbReference type="FunFam" id="3.40.50.300:FF:000218">
    <property type="entry name" value="Multidrug ABC transporter ATP-binding protein"/>
    <property type="match status" value="1"/>
</dbReference>
<dbReference type="PROSITE" id="PS50929">
    <property type="entry name" value="ABC_TM1F"/>
    <property type="match status" value="1"/>
</dbReference>
<organism evidence="11 12">
    <name type="scientific">Anaerobacillus arseniciselenatis</name>
    <dbReference type="NCBI Taxonomy" id="85682"/>
    <lineage>
        <taxon>Bacteria</taxon>
        <taxon>Bacillati</taxon>
        <taxon>Bacillota</taxon>
        <taxon>Bacilli</taxon>
        <taxon>Bacillales</taxon>
        <taxon>Bacillaceae</taxon>
        <taxon>Anaerobacillus</taxon>
    </lineage>
</organism>
<feature type="transmembrane region" description="Helical" evidence="8">
    <location>
        <begin position="21"/>
        <end position="38"/>
    </location>
</feature>
<evidence type="ECO:0000256" key="3">
    <source>
        <dbReference type="ARBA" id="ARBA00022692"/>
    </source>
</evidence>